<dbReference type="SUPFAM" id="SSF49265">
    <property type="entry name" value="Fibronectin type III"/>
    <property type="match status" value="1"/>
</dbReference>
<accession>A0ABN2RG00</accession>
<evidence type="ECO:0000313" key="8">
    <source>
        <dbReference type="Proteomes" id="UP001500571"/>
    </source>
</evidence>
<protein>
    <recommendedName>
        <fullName evidence="6">Fibronectin type-III domain-containing protein</fullName>
    </recommendedName>
</protein>
<feature type="signal peptide" evidence="5">
    <location>
        <begin position="1"/>
        <end position="25"/>
    </location>
</feature>
<dbReference type="SUPFAM" id="SSF52317">
    <property type="entry name" value="Class I glutamine amidotransferase-like"/>
    <property type="match status" value="1"/>
</dbReference>
<evidence type="ECO:0000256" key="4">
    <source>
        <dbReference type="SAM" id="MobiDB-lite"/>
    </source>
</evidence>
<feature type="chain" id="PRO_5047355432" description="Fibronectin type-III domain-containing protein" evidence="5">
    <location>
        <begin position="26"/>
        <end position="2292"/>
    </location>
</feature>
<dbReference type="InterPro" id="IPR046540">
    <property type="entry name" value="DMFA2_C"/>
</dbReference>
<dbReference type="InterPro" id="IPR025141">
    <property type="entry name" value="DUF4082"/>
</dbReference>
<dbReference type="Pfam" id="PF20254">
    <property type="entry name" value="DMFA2_C"/>
    <property type="match status" value="1"/>
</dbReference>
<dbReference type="Gene3D" id="2.60.40.1220">
    <property type="match status" value="4"/>
</dbReference>
<evidence type="ECO:0000256" key="5">
    <source>
        <dbReference type="SAM" id="SignalP"/>
    </source>
</evidence>
<name>A0ABN2RG00_9ACTN</name>
<feature type="region of interest" description="Disordered" evidence="4">
    <location>
        <begin position="524"/>
        <end position="545"/>
    </location>
</feature>
<evidence type="ECO:0000256" key="1">
    <source>
        <dbReference type="ARBA" id="ARBA00022729"/>
    </source>
</evidence>
<dbReference type="Gene3D" id="2.60.40.10">
    <property type="entry name" value="Immunoglobulins"/>
    <property type="match status" value="1"/>
</dbReference>
<keyword evidence="8" id="KW-1185">Reference proteome</keyword>
<feature type="region of interest" description="Disordered" evidence="4">
    <location>
        <begin position="332"/>
        <end position="360"/>
    </location>
</feature>
<feature type="compositionally biased region" description="Low complexity" evidence="4">
    <location>
        <begin position="524"/>
        <end position="537"/>
    </location>
</feature>
<evidence type="ECO:0000313" key="7">
    <source>
        <dbReference type="EMBL" id="GAA1968298.1"/>
    </source>
</evidence>
<proteinExistence type="predicted"/>
<dbReference type="PROSITE" id="PS50853">
    <property type="entry name" value="FN3"/>
    <property type="match status" value="2"/>
</dbReference>
<keyword evidence="3" id="KW-0624">Polysaccharide degradation</keyword>
<dbReference type="InterPro" id="IPR014755">
    <property type="entry name" value="Cu-Rt/internalin_Ig-like"/>
</dbReference>
<keyword evidence="2" id="KW-0378">Hydrolase</keyword>
<sequence length="2292" mass="238448">MLLGSLVGALVATGLAMVFSAPAVAAPCDAPIASPVACENTKTGNPQSEWGITGAGSSSIQGFATQMSVNVGETEGFKIDTPATAYRLDIYRMGYYGGMGARKVATVAPNNIDPNQPNCLTNDTTGLVDCGNWSQNASWTVPADAVSGIYFARLVRTDGPAGASHVFFVVRNDNARSQILVQTSDTTWQAYNAYGGNSLYTGAPAGRAYKVSYNRPFTTRDNAPEDFVFNSEYPMVRWMESNGYDVSYTSGVDTDRRGAELLEHRVFMSVGHDEYWSGQQRANVEAARAAGVNLAFFSGNESFWKTRWENSIDGSGTPYRTLVTYKETHADARIDPQDPPTWTGTWRDPRFSPPSDGGRPENAMSGTIFTSNCCAINMVVASADGKMRFWRNTRVATLGTNQTTTIGNSVIGYEWDEDADNGARPAGLFRLSQTTGSAEVLQDWGSTYANGTATHSMTMYRAPSGALVFGAGTIQWPWALDANHDRGSAAADTAARQATVNLLADMGVQPTTLQSGLTAATASTDTTAPSSTITAPANNATVPPGNPVTISGTAADTGGGRVGGVEVSIDDGATWHRATGRETWTYTFTPNADATLKVRSRAADDSGNIETPKPAIVVTVGAGSGGGTGTCPCTIWPSTATPQKTDPDTASVELGVKFRASQNGSITGIRYYKPAQATGTHVGTLWTGTGTKLGTATFTSETASGWQQATFSSPIPVTANTTYVASYFAPSRYAVSSAYFTAAVANGPLTALRDGTDGGNGVYRYGSTAGSFPTGTFNSENYWVDVVYDNGPDTTKPTLSATTPANGATGVATSVAPTATFSEPVTAASVSFVLRDGGGAQVGATTAYSAASQTATLTPAAALTPGTTYTATVSGAADAAGNVMNPASWSFTTTAPDTTKPTLTARTPTAGATGVAVSVAPTATFSEPVTAASVSFVLRDGAGAQVGATTAYSAASQTATLTPTSALTPGTTYTATVSGAADAAGNVMDPVSWTFTTTPPDTTKPTVTAQSPAAGATGVATSVAPTATFSEAVTAASVTFQLRNAGGTLISGTTAYNAGTRTATLTPTAALQPSTTYTVSLSGAADAAGNVMDPVSWTFTTAASTSNCPCTIWAPTATPAGTDPDTSPVELGVRFRSTQDGFITGIRYYKPTVTSGTHVGSLWTSTGTRLAAVTFTGESASGWQQASFASPVPVTANTTYVASYFTPSRYVVSSAYFASAATTRGPLTALRDGTDGGNGLYRYTSTAGAFPNSSFNSENYWVDVVFQESATDTTAPTLQDRTPASNATGVATNTTVTATYNEAIQPGSTTVELRNGAGTLLPGTITLDTNGTRVVFQPASALQASSTYTVQISGAKDAAGNTAATTSWSFQTAAPAPPPPDQGPGGPIAVVTSAGNPVSTYLAEILRAEGLNEFSTMGPAGLTSANLASYGALVIGQVPVTDAQVAAVTDWVNAGGDLVLMRPDSRFLPLAGLTAQTGTVSEGYLAVDGTTAPGAGITTETMQFHGTADRYALNGASTVATLYTNATASTGQPAVSWRSVGTSGGQVATFSYDLARSVVQTHQGNQAWTGQERDAQTPIRSDDLYFGGSSTDWVNLAKVQIPQADEQQRLLANLITVMRRDRMPMPRFWYFPDTYKAVVVATGDDHGTGGTAGRFNAYVAASPAGCSVAAWTCPRFTSYVYTSTPLSNAQASTYNGQGFEVGLHHTTDCADFTSLSSLQTSYSSQLAAWRAKYSSLPAPVTNRTHCIVFSDWSSQPKAELANGIRFDTNYYFWPGSWVGDRPGFMNGSGIPMRFTDTDGSMIDVYQTQTVMTDESEQSYPFTPDTLLDRALGPLGYYGAFTANEHTDNATTFESSQLLASAQAHGVPLVSARQMLTWVDGRNGSSFANLSWTGSTLSFSIAVGTGASRMTAMLPTTGPGATSLTAVARGATAVPFTLMTVKGQEYAVFPASAGAWTATYGGGGSAAVTTARVADAPGAATVSWTTSEPSTSTVKFGRTAGSLGRVTTTADSTTRHQVTLKGLAAGTTYRYRIVTRTADGATRVWPAVGRPPARFRTAAADRLAPAPVRVRVVPLPDGTARVTWRTTEPSTSVVRYRRPGLRPVHSRRDDRLVTRHEVVLTGLRPLTTYRVVASATDAAGNRGRGTPVTIRTGGAGVALQTAPDLRTGLTRGDLRVSDRGLGALVLPRGGSGTFVSGVLDARQKVHWTGAVVDHARTPGLRWILSVRTGSGPEPGSSWSGWHRVRRLELGGAGRYLQFRLRLSSPAGVRTSVAAVGFTHDGTMPTTVGELGGR</sequence>
<dbReference type="EMBL" id="BAAAPB010000003">
    <property type="protein sequence ID" value="GAA1968298.1"/>
    <property type="molecule type" value="Genomic_DNA"/>
</dbReference>
<dbReference type="InterPro" id="IPR003961">
    <property type="entry name" value="FN3_dom"/>
</dbReference>
<dbReference type="Proteomes" id="UP001500571">
    <property type="component" value="Unassembled WGS sequence"/>
</dbReference>
<dbReference type="Pfam" id="PF13313">
    <property type="entry name" value="DUF4082"/>
    <property type="match status" value="2"/>
</dbReference>
<evidence type="ECO:0000259" key="6">
    <source>
        <dbReference type="PROSITE" id="PS50853"/>
    </source>
</evidence>
<dbReference type="SMART" id="SM00060">
    <property type="entry name" value="FN3"/>
    <property type="match status" value="3"/>
</dbReference>
<feature type="domain" description="Fibronectin type-III" evidence="6">
    <location>
        <begin position="2063"/>
        <end position="2154"/>
    </location>
</feature>
<comment type="caution">
    <text evidence="7">The sequence shown here is derived from an EMBL/GenBank/DDBJ whole genome shotgun (WGS) entry which is preliminary data.</text>
</comment>
<keyword evidence="1 5" id="KW-0732">Signal</keyword>
<feature type="domain" description="Fibronectin type-III" evidence="6">
    <location>
        <begin position="1963"/>
        <end position="2059"/>
    </location>
</feature>
<evidence type="ECO:0000256" key="3">
    <source>
        <dbReference type="ARBA" id="ARBA00023326"/>
    </source>
</evidence>
<dbReference type="Pfam" id="PF13205">
    <property type="entry name" value="Big_5"/>
    <property type="match status" value="4"/>
</dbReference>
<dbReference type="InterPro" id="IPR014756">
    <property type="entry name" value="Ig_E-set"/>
</dbReference>
<dbReference type="InterPro" id="IPR029062">
    <property type="entry name" value="Class_I_gatase-like"/>
</dbReference>
<dbReference type="Gene3D" id="2.60.40.650">
    <property type="match status" value="1"/>
</dbReference>
<organism evidence="7 8">
    <name type="scientific">Nocardioides panacihumi</name>
    <dbReference type="NCBI Taxonomy" id="400774"/>
    <lineage>
        <taxon>Bacteria</taxon>
        <taxon>Bacillati</taxon>
        <taxon>Actinomycetota</taxon>
        <taxon>Actinomycetes</taxon>
        <taxon>Propionibacteriales</taxon>
        <taxon>Nocardioidaceae</taxon>
        <taxon>Nocardioides</taxon>
    </lineage>
</organism>
<dbReference type="Gene3D" id="2.60.40.380">
    <property type="entry name" value="Purple acid phosphatase-like, N-terminal"/>
    <property type="match status" value="1"/>
</dbReference>
<gene>
    <name evidence="7" type="ORF">GCM10009798_30910</name>
</gene>
<dbReference type="RefSeq" id="WP_344046279.1">
    <property type="nucleotide sequence ID" value="NZ_BAAAPB010000003.1"/>
</dbReference>
<dbReference type="InterPro" id="IPR032812">
    <property type="entry name" value="SbsA_Ig"/>
</dbReference>
<evidence type="ECO:0000256" key="2">
    <source>
        <dbReference type="ARBA" id="ARBA00023295"/>
    </source>
</evidence>
<dbReference type="Pfam" id="PF17957">
    <property type="entry name" value="Big_7"/>
    <property type="match status" value="1"/>
</dbReference>
<dbReference type="CDD" id="cd00063">
    <property type="entry name" value="FN3"/>
    <property type="match status" value="1"/>
</dbReference>
<dbReference type="SUPFAM" id="SSF81296">
    <property type="entry name" value="E set domains"/>
    <property type="match status" value="1"/>
</dbReference>
<dbReference type="InterPro" id="IPR015914">
    <property type="entry name" value="PAPs_N"/>
</dbReference>
<keyword evidence="3" id="KW-0119">Carbohydrate metabolism</keyword>
<keyword evidence="2" id="KW-0326">Glycosidase</keyword>
<reference evidence="8" key="1">
    <citation type="journal article" date="2019" name="Int. J. Syst. Evol. Microbiol.">
        <title>The Global Catalogue of Microorganisms (GCM) 10K type strain sequencing project: providing services to taxonomists for standard genome sequencing and annotation.</title>
        <authorList>
            <consortium name="The Broad Institute Genomics Platform"/>
            <consortium name="The Broad Institute Genome Sequencing Center for Infectious Disease"/>
            <person name="Wu L."/>
            <person name="Ma J."/>
        </authorList>
    </citation>
    <scope>NUCLEOTIDE SEQUENCE [LARGE SCALE GENOMIC DNA]</scope>
    <source>
        <strain evidence="8">JCM 15309</strain>
    </source>
</reference>
<dbReference type="Pfam" id="PF16656">
    <property type="entry name" value="Pur_ac_phosph_N"/>
    <property type="match status" value="1"/>
</dbReference>
<dbReference type="InterPro" id="IPR036116">
    <property type="entry name" value="FN3_sf"/>
</dbReference>
<dbReference type="InterPro" id="IPR013783">
    <property type="entry name" value="Ig-like_fold"/>
</dbReference>